<dbReference type="InterPro" id="IPR001227">
    <property type="entry name" value="Ac_transferase_dom_sf"/>
</dbReference>
<keyword evidence="2" id="KW-0808">Transferase</keyword>
<comment type="caution">
    <text evidence="2">The sequence shown here is derived from an EMBL/GenBank/DDBJ whole genome shotgun (WGS) entry which is preliminary data.</text>
</comment>
<feature type="domain" description="Malonyl-CoA:ACP transacylase (MAT)" evidence="1">
    <location>
        <begin position="3"/>
        <end position="78"/>
    </location>
</feature>
<dbReference type="Pfam" id="PF00698">
    <property type="entry name" value="Acyl_transf_1"/>
    <property type="match status" value="1"/>
</dbReference>
<dbReference type="Proteomes" id="UP001183615">
    <property type="component" value="Unassembled WGS sequence"/>
</dbReference>
<proteinExistence type="predicted"/>
<name>A0ABU2SI86_9ACTN</name>
<reference evidence="3" key="1">
    <citation type="submission" date="2023-07" db="EMBL/GenBank/DDBJ databases">
        <title>30 novel species of actinomycetes from the DSMZ collection.</title>
        <authorList>
            <person name="Nouioui I."/>
        </authorList>
    </citation>
    <scope>NUCLEOTIDE SEQUENCE [LARGE SCALE GENOMIC DNA]</scope>
    <source>
        <strain evidence="3">DSM 41886</strain>
    </source>
</reference>
<evidence type="ECO:0000259" key="1">
    <source>
        <dbReference type="Pfam" id="PF00698"/>
    </source>
</evidence>
<evidence type="ECO:0000313" key="2">
    <source>
        <dbReference type="EMBL" id="MDT0447480.1"/>
    </source>
</evidence>
<keyword evidence="3" id="KW-1185">Reference proteome</keyword>
<gene>
    <name evidence="2" type="ORF">RM779_33555</name>
</gene>
<accession>A0ABU2SI86</accession>
<dbReference type="SUPFAM" id="SSF52151">
    <property type="entry name" value="FabD/lysophospholipase-like"/>
    <property type="match status" value="1"/>
</dbReference>
<feature type="non-terminal residue" evidence="2">
    <location>
        <position position="79"/>
    </location>
</feature>
<dbReference type="RefSeq" id="WP_311621570.1">
    <property type="nucleotide sequence ID" value="NZ_JAVREV010000123.1"/>
</dbReference>
<dbReference type="InterPro" id="IPR016035">
    <property type="entry name" value="Acyl_Trfase/lysoPLipase"/>
</dbReference>
<evidence type="ECO:0000313" key="3">
    <source>
        <dbReference type="Proteomes" id="UP001183615"/>
    </source>
</evidence>
<sequence>VPVDYASHSAQVDAIRDQILEDLAGLVPGSGRVPFYSSVTGGLFDTAGLDAEYWFTNLRERVRFDEVVRGLGDAVFIEC</sequence>
<protein>
    <submittedName>
        <fullName evidence="2">Acyltransferase domain-containing protein</fullName>
    </submittedName>
</protein>
<feature type="non-terminal residue" evidence="2">
    <location>
        <position position="1"/>
    </location>
</feature>
<dbReference type="EMBL" id="JAVREV010000123">
    <property type="protein sequence ID" value="MDT0447480.1"/>
    <property type="molecule type" value="Genomic_DNA"/>
</dbReference>
<keyword evidence="2" id="KW-0012">Acyltransferase</keyword>
<dbReference type="InterPro" id="IPR014043">
    <property type="entry name" value="Acyl_transferase_dom"/>
</dbReference>
<dbReference type="GO" id="GO:0016746">
    <property type="term" value="F:acyltransferase activity"/>
    <property type="evidence" value="ECO:0007669"/>
    <property type="project" value="UniProtKB-KW"/>
</dbReference>
<organism evidence="2 3">
    <name type="scientific">Streptomyces johnsoniae</name>
    <dbReference type="NCBI Taxonomy" id="3075532"/>
    <lineage>
        <taxon>Bacteria</taxon>
        <taxon>Bacillati</taxon>
        <taxon>Actinomycetota</taxon>
        <taxon>Actinomycetes</taxon>
        <taxon>Kitasatosporales</taxon>
        <taxon>Streptomycetaceae</taxon>
        <taxon>Streptomyces</taxon>
    </lineage>
</organism>
<dbReference type="Gene3D" id="3.40.366.10">
    <property type="entry name" value="Malonyl-Coenzyme A Acyl Carrier Protein, domain 2"/>
    <property type="match status" value="1"/>
</dbReference>